<keyword evidence="2" id="KW-1185">Reference proteome</keyword>
<name>A0A3M7SQ66_BRAPC</name>
<proteinExistence type="predicted"/>
<comment type="caution">
    <text evidence="1">The sequence shown here is derived from an EMBL/GenBank/DDBJ whole genome shotgun (WGS) entry which is preliminary data.</text>
</comment>
<dbReference type="EMBL" id="REGN01000964">
    <property type="protein sequence ID" value="RNA37879.1"/>
    <property type="molecule type" value="Genomic_DNA"/>
</dbReference>
<gene>
    <name evidence="1" type="ORF">BpHYR1_047582</name>
</gene>
<reference evidence="1 2" key="1">
    <citation type="journal article" date="2018" name="Sci. Rep.">
        <title>Genomic signatures of local adaptation to the degree of environmental predictability in rotifers.</title>
        <authorList>
            <person name="Franch-Gras L."/>
            <person name="Hahn C."/>
            <person name="Garcia-Roger E.M."/>
            <person name="Carmona M.J."/>
            <person name="Serra M."/>
            <person name="Gomez A."/>
        </authorList>
    </citation>
    <scope>NUCLEOTIDE SEQUENCE [LARGE SCALE GENOMIC DNA]</scope>
    <source>
        <strain evidence="1">HYR1</strain>
    </source>
</reference>
<organism evidence="1 2">
    <name type="scientific">Brachionus plicatilis</name>
    <name type="common">Marine rotifer</name>
    <name type="synonym">Brachionus muelleri</name>
    <dbReference type="NCBI Taxonomy" id="10195"/>
    <lineage>
        <taxon>Eukaryota</taxon>
        <taxon>Metazoa</taxon>
        <taxon>Spiralia</taxon>
        <taxon>Gnathifera</taxon>
        <taxon>Rotifera</taxon>
        <taxon>Eurotatoria</taxon>
        <taxon>Monogononta</taxon>
        <taxon>Pseudotrocha</taxon>
        <taxon>Ploima</taxon>
        <taxon>Brachionidae</taxon>
        <taxon>Brachionus</taxon>
    </lineage>
</organism>
<protein>
    <submittedName>
        <fullName evidence="1">Uncharacterized protein</fullName>
    </submittedName>
</protein>
<accession>A0A3M7SQ66</accession>
<evidence type="ECO:0000313" key="1">
    <source>
        <dbReference type="EMBL" id="RNA37879.1"/>
    </source>
</evidence>
<evidence type="ECO:0000313" key="2">
    <source>
        <dbReference type="Proteomes" id="UP000276133"/>
    </source>
</evidence>
<dbReference type="AlphaFoldDB" id="A0A3M7SQ66"/>
<dbReference type="Proteomes" id="UP000276133">
    <property type="component" value="Unassembled WGS sequence"/>
</dbReference>
<sequence length="102" mass="12168">MKKCVFKNNSMRQQTNKNFIICKIKKRNHILRIFFDITIFLTLVNDMFNQRHKTKKAQSEGNAFICLFKNIKLLVSFLHSKYAFLGLRVEVKSFDFLALNFE</sequence>